<gene>
    <name evidence="3" type="ORF">fugu_011494</name>
</gene>
<dbReference type="AlphaFoldDB" id="A0A4Z2C7R8"/>
<comment type="caution">
    <text evidence="3">The sequence shown here is derived from an EMBL/GenBank/DDBJ whole genome shotgun (WGS) entry which is preliminary data.</text>
</comment>
<dbReference type="EMBL" id="SWLE01000004">
    <property type="protein sequence ID" value="TNN00248.1"/>
    <property type="molecule type" value="Genomic_DNA"/>
</dbReference>
<accession>A0A4Z2C7R8</accession>
<evidence type="ECO:0000313" key="3">
    <source>
        <dbReference type="EMBL" id="TNN00248.1"/>
    </source>
</evidence>
<dbReference type="Proteomes" id="UP000516260">
    <property type="component" value="Chromosome 12"/>
</dbReference>
<evidence type="ECO:0000313" key="4">
    <source>
        <dbReference type="Proteomes" id="UP000516260"/>
    </source>
</evidence>
<keyword evidence="2" id="KW-0732">Signal</keyword>
<keyword evidence="4" id="KW-1185">Reference proteome</keyword>
<feature type="region of interest" description="Disordered" evidence="1">
    <location>
        <begin position="145"/>
        <end position="164"/>
    </location>
</feature>
<feature type="chain" id="PRO_5021275677" evidence="2">
    <location>
        <begin position="21"/>
        <end position="164"/>
    </location>
</feature>
<reference evidence="3 4" key="1">
    <citation type="submission" date="2019-04" db="EMBL/GenBank/DDBJ databases">
        <title>The sequence and de novo assembly of Takifugu bimaculatus genome using PacBio and Hi-C technologies.</title>
        <authorList>
            <person name="Xu P."/>
            <person name="Liu B."/>
            <person name="Zhou Z."/>
        </authorList>
    </citation>
    <scope>NUCLEOTIDE SEQUENCE [LARGE SCALE GENOMIC DNA]</scope>
    <source>
        <strain evidence="3">TB-2018</strain>
        <tissue evidence="3">Muscle</tissue>
    </source>
</reference>
<organism evidence="3 4">
    <name type="scientific">Takifugu bimaculatus</name>
    <dbReference type="NCBI Taxonomy" id="433685"/>
    <lineage>
        <taxon>Eukaryota</taxon>
        <taxon>Metazoa</taxon>
        <taxon>Chordata</taxon>
        <taxon>Craniata</taxon>
        <taxon>Vertebrata</taxon>
        <taxon>Euteleostomi</taxon>
        <taxon>Actinopterygii</taxon>
        <taxon>Neopterygii</taxon>
        <taxon>Teleostei</taxon>
        <taxon>Neoteleostei</taxon>
        <taxon>Acanthomorphata</taxon>
        <taxon>Eupercaria</taxon>
        <taxon>Tetraodontiformes</taxon>
        <taxon>Tetradontoidea</taxon>
        <taxon>Tetraodontidae</taxon>
        <taxon>Takifugu</taxon>
    </lineage>
</organism>
<feature type="compositionally biased region" description="Basic residues" evidence="1">
    <location>
        <begin position="155"/>
        <end position="164"/>
    </location>
</feature>
<protein>
    <submittedName>
        <fullName evidence="3">Uncharacterized protein</fullName>
    </submittedName>
</protein>
<name>A0A4Z2C7R8_9TELE</name>
<feature type="signal peptide" evidence="2">
    <location>
        <begin position="1"/>
        <end position="20"/>
    </location>
</feature>
<proteinExistence type="predicted"/>
<sequence length="164" mass="18183">MAAHPRAAIIGLCFWTWSWTKVDESGMLPEQRAPAHWAQSWPTGRHGCCPGQTALVYKKGAIVPAVCSDNDPGGRQMLLSIFPLPRLLSCWERTAASHLDFTRRPVHAYISARLLPQTPHTLGSSRRRPVVAIRALSPLLRFESPVSSSPFDGRPRRRLPSAAQ</sequence>
<evidence type="ECO:0000256" key="1">
    <source>
        <dbReference type="SAM" id="MobiDB-lite"/>
    </source>
</evidence>
<evidence type="ECO:0000256" key="2">
    <source>
        <dbReference type="SAM" id="SignalP"/>
    </source>
</evidence>